<accession>A0A4Z0LYX0</accession>
<dbReference type="RefSeq" id="WP_135445435.1">
    <property type="nucleotide sequence ID" value="NZ_SRLE01000010.1"/>
</dbReference>
<organism evidence="3 4">
    <name type="scientific">Mangrovimicrobium sediminis</name>
    <dbReference type="NCBI Taxonomy" id="2562682"/>
    <lineage>
        <taxon>Bacteria</taxon>
        <taxon>Pseudomonadati</taxon>
        <taxon>Pseudomonadota</taxon>
        <taxon>Gammaproteobacteria</taxon>
        <taxon>Cellvibrionales</taxon>
        <taxon>Halieaceae</taxon>
        <taxon>Mangrovimicrobium</taxon>
    </lineage>
</organism>
<name>A0A4Z0LYX0_9GAMM</name>
<dbReference type="Pfam" id="PF13279">
    <property type="entry name" value="4HBT_2"/>
    <property type="match status" value="1"/>
</dbReference>
<keyword evidence="2" id="KW-0378">Hydrolase</keyword>
<comment type="caution">
    <text evidence="3">The sequence shown here is derived from an EMBL/GenBank/DDBJ whole genome shotgun (WGS) entry which is preliminary data.</text>
</comment>
<dbReference type="PANTHER" id="PTHR31793">
    <property type="entry name" value="4-HYDROXYBENZOYL-COA THIOESTERASE FAMILY MEMBER"/>
    <property type="match status" value="1"/>
</dbReference>
<dbReference type="InterPro" id="IPR050563">
    <property type="entry name" value="4-hydroxybenzoyl-CoA_TE"/>
</dbReference>
<dbReference type="OrthoDB" id="9808429at2"/>
<dbReference type="CDD" id="cd00586">
    <property type="entry name" value="4HBT"/>
    <property type="match status" value="1"/>
</dbReference>
<dbReference type="NCBIfam" id="TIGR00051">
    <property type="entry name" value="YbgC/FadM family acyl-CoA thioesterase"/>
    <property type="match status" value="1"/>
</dbReference>
<protein>
    <submittedName>
        <fullName evidence="3">Acyl-CoA thioesterase</fullName>
    </submittedName>
</protein>
<evidence type="ECO:0000313" key="4">
    <source>
        <dbReference type="Proteomes" id="UP000298050"/>
    </source>
</evidence>
<evidence type="ECO:0000256" key="1">
    <source>
        <dbReference type="ARBA" id="ARBA00005953"/>
    </source>
</evidence>
<dbReference type="GO" id="GO:0047617">
    <property type="term" value="F:fatty acyl-CoA hydrolase activity"/>
    <property type="evidence" value="ECO:0007669"/>
    <property type="project" value="TreeGrafter"/>
</dbReference>
<dbReference type="AlphaFoldDB" id="A0A4Z0LYX0"/>
<dbReference type="SUPFAM" id="SSF54637">
    <property type="entry name" value="Thioesterase/thiol ester dehydrase-isomerase"/>
    <property type="match status" value="1"/>
</dbReference>
<dbReference type="Proteomes" id="UP000298050">
    <property type="component" value="Unassembled WGS sequence"/>
</dbReference>
<dbReference type="PIRSF" id="PIRSF003230">
    <property type="entry name" value="YbgC"/>
    <property type="match status" value="1"/>
</dbReference>
<evidence type="ECO:0000313" key="3">
    <source>
        <dbReference type="EMBL" id="TGD72318.1"/>
    </source>
</evidence>
<dbReference type="PROSITE" id="PS01328">
    <property type="entry name" value="4HBCOA_THIOESTERASE"/>
    <property type="match status" value="1"/>
</dbReference>
<gene>
    <name evidence="3" type="ORF">E4634_15245</name>
</gene>
<dbReference type="EMBL" id="SRLE01000010">
    <property type="protein sequence ID" value="TGD72318.1"/>
    <property type="molecule type" value="Genomic_DNA"/>
</dbReference>
<dbReference type="Gene3D" id="3.10.129.10">
    <property type="entry name" value="Hotdog Thioesterase"/>
    <property type="match status" value="1"/>
</dbReference>
<dbReference type="InterPro" id="IPR029069">
    <property type="entry name" value="HotDog_dom_sf"/>
</dbReference>
<keyword evidence="4" id="KW-1185">Reference proteome</keyword>
<dbReference type="InterPro" id="IPR006684">
    <property type="entry name" value="YbgC/YbaW"/>
</dbReference>
<comment type="similarity">
    <text evidence="1">Belongs to the 4-hydroxybenzoyl-CoA thioesterase family.</text>
</comment>
<sequence>MSSVFTHKVQIYYEDTDHSGVVYHANYLKYFERAREHIIDGAVLAAVWRDRGVGFVVYKASLTYADGVQFGEVCEVRTTVRQDGNFRTIWEHEFWRPAGAKAAVTAQVELVCVDQAKDIVPTPQEFLACIG</sequence>
<dbReference type="InterPro" id="IPR008272">
    <property type="entry name" value="HB-CoA_thioesterase_AS"/>
</dbReference>
<proteinExistence type="inferred from homology"/>
<evidence type="ECO:0000256" key="2">
    <source>
        <dbReference type="ARBA" id="ARBA00022801"/>
    </source>
</evidence>
<reference evidence="3 4" key="1">
    <citation type="submission" date="2019-04" db="EMBL/GenBank/DDBJ databases">
        <title>Taxonomy of novel Haliea sp. from mangrove soil of West Coast of India.</title>
        <authorList>
            <person name="Verma A."/>
            <person name="Kumar P."/>
            <person name="Krishnamurthi S."/>
        </authorList>
    </citation>
    <scope>NUCLEOTIDE SEQUENCE [LARGE SCALE GENOMIC DNA]</scope>
    <source>
        <strain evidence="3 4">SAOS-164</strain>
    </source>
</reference>
<dbReference type="PANTHER" id="PTHR31793:SF37">
    <property type="entry name" value="ACYL-COA THIOESTER HYDROLASE YBGC"/>
    <property type="match status" value="1"/>
</dbReference>